<keyword evidence="3" id="KW-1185">Reference proteome</keyword>
<dbReference type="EMBL" id="JAACXV010000070">
    <property type="protein sequence ID" value="KAF7284736.1"/>
    <property type="molecule type" value="Genomic_DNA"/>
</dbReference>
<reference evidence="2" key="1">
    <citation type="submission" date="2020-08" db="EMBL/GenBank/DDBJ databases">
        <title>Genome sequencing and assembly of the red palm weevil Rhynchophorus ferrugineus.</title>
        <authorList>
            <person name="Dias G.B."/>
            <person name="Bergman C.M."/>
            <person name="Manee M."/>
        </authorList>
    </citation>
    <scope>NUCLEOTIDE SEQUENCE</scope>
    <source>
        <strain evidence="2">AA-2017</strain>
        <tissue evidence="2">Whole larva</tissue>
    </source>
</reference>
<feature type="compositionally biased region" description="Basic and acidic residues" evidence="1">
    <location>
        <begin position="68"/>
        <end position="86"/>
    </location>
</feature>
<evidence type="ECO:0000256" key="1">
    <source>
        <dbReference type="SAM" id="MobiDB-lite"/>
    </source>
</evidence>
<dbReference type="AlphaFoldDB" id="A0A834IRM5"/>
<feature type="region of interest" description="Disordered" evidence="1">
    <location>
        <begin position="68"/>
        <end position="96"/>
    </location>
</feature>
<dbReference type="Proteomes" id="UP000625711">
    <property type="component" value="Unassembled WGS sequence"/>
</dbReference>
<evidence type="ECO:0000313" key="3">
    <source>
        <dbReference type="Proteomes" id="UP000625711"/>
    </source>
</evidence>
<comment type="caution">
    <text evidence="2">The sequence shown here is derived from an EMBL/GenBank/DDBJ whole genome shotgun (WGS) entry which is preliminary data.</text>
</comment>
<protein>
    <submittedName>
        <fullName evidence="2">Uncharacterized protein</fullName>
    </submittedName>
</protein>
<name>A0A834IRM5_RHYFE</name>
<organism evidence="2 3">
    <name type="scientific">Rhynchophorus ferrugineus</name>
    <name type="common">Red palm weevil</name>
    <name type="synonym">Curculio ferrugineus</name>
    <dbReference type="NCBI Taxonomy" id="354439"/>
    <lineage>
        <taxon>Eukaryota</taxon>
        <taxon>Metazoa</taxon>
        <taxon>Ecdysozoa</taxon>
        <taxon>Arthropoda</taxon>
        <taxon>Hexapoda</taxon>
        <taxon>Insecta</taxon>
        <taxon>Pterygota</taxon>
        <taxon>Neoptera</taxon>
        <taxon>Endopterygota</taxon>
        <taxon>Coleoptera</taxon>
        <taxon>Polyphaga</taxon>
        <taxon>Cucujiformia</taxon>
        <taxon>Curculionidae</taxon>
        <taxon>Dryophthorinae</taxon>
        <taxon>Rhynchophorus</taxon>
    </lineage>
</organism>
<sequence>METLWNELIFPLFTTHLKSYRVAAVPFCFHYLFGHGCLFVRTDDHRSLQLCIHCQTLLSGVHANHVRERQDRHVDDDDIVGGEKGKNPTGSSTNRS</sequence>
<proteinExistence type="predicted"/>
<evidence type="ECO:0000313" key="2">
    <source>
        <dbReference type="EMBL" id="KAF7284736.1"/>
    </source>
</evidence>
<accession>A0A834IRM5</accession>
<gene>
    <name evidence="2" type="ORF">GWI33_021606</name>
</gene>